<dbReference type="Proteomes" id="UP001285441">
    <property type="component" value="Unassembled WGS sequence"/>
</dbReference>
<reference evidence="2" key="2">
    <citation type="submission" date="2023-06" db="EMBL/GenBank/DDBJ databases">
        <authorList>
            <consortium name="Lawrence Berkeley National Laboratory"/>
            <person name="Haridas S."/>
            <person name="Hensen N."/>
            <person name="Bonometti L."/>
            <person name="Westerberg I."/>
            <person name="Brannstrom I.O."/>
            <person name="Guillou S."/>
            <person name="Cros-Aarteil S."/>
            <person name="Calhoun S."/>
            <person name="Kuo A."/>
            <person name="Mondo S."/>
            <person name="Pangilinan J."/>
            <person name="Riley R."/>
            <person name="LaButti K."/>
            <person name="Andreopoulos B."/>
            <person name="Lipzen A."/>
            <person name="Chen C."/>
            <person name="Yanf M."/>
            <person name="Daum C."/>
            <person name="Ng V."/>
            <person name="Clum A."/>
            <person name="Steindorff A."/>
            <person name="Ohm R."/>
            <person name="Martin F."/>
            <person name="Silar P."/>
            <person name="Natvig D."/>
            <person name="Lalanne C."/>
            <person name="Gautier V."/>
            <person name="Ament-velasquez S.L."/>
            <person name="Kruys A."/>
            <person name="Hutchinson M.I."/>
            <person name="Powell A.J."/>
            <person name="Barry K."/>
            <person name="Miller A.N."/>
            <person name="Grigoriev I.V."/>
            <person name="Debuchy R."/>
            <person name="Gladieux P."/>
            <person name="Thoren M.H."/>
            <person name="Johannesson H."/>
        </authorList>
    </citation>
    <scope>NUCLEOTIDE SEQUENCE</scope>
    <source>
        <strain evidence="2">CBS 232.78</strain>
    </source>
</reference>
<name>A0AAE0U840_9PEZI</name>
<evidence type="ECO:0000313" key="2">
    <source>
        <dbReference type="EMBL" id="KAK3394312.1"/>
    </source>
</evidence>
<dbReference type="AlphaFoldDB" id="A0AAE0U840"/>
<reference evidence="2" key="1">
    <citation type="journal article" date="2023" name="Mol. Phylogenet. Evol.">
        <title>Genome-scale phylogeny and comparative genomics of the fungal order Sordariales.</title>
        <authorList>
            <person name="Hensen N."/>
            <person name="Bonometti L."/>
            <person name="Westerberg I."/>
            <person name="Brannstrom I.O."/>
            <person name="Guillou S."/>
            <person name="Cros-Aarteil S."/>
            <person name="Calhoun S."/>
            <person name="Haridas S."/>
            <person name="Kuo A."/>
            <person name="Mondo S."/>
            <person name="Pangilinan J."/>
            <person name="Riley R."/>
            <person name="LaButti K."/>
            <person name="Andreopoulos B."/>
            <person name="Lipzen A."/>
            <person name="Chen C."/>
            <person name="Yan M."/>
            <person name="Daum C."/>
            <person name="Ng V."/>
            <person name="Clum A."/>
            <person name="Steindorff A."/>
            <person name="Ohm R.A."/>
            <person name="Martin F."/>
            <person name="Silar P."/>
            <person name="Natvig D.O."/>
            <person name="Lalanne C."/>
            <person name="Gautier V."/>
            <person name="Ament-Velasquez S.L."/>
            <person name="Kruys A."/>
            <person name="Hutchinson M.I."/>
            <person name="Powell A.J."/>
            <person name="Barry K."/>
            <person name="Miller A.N."/>
            <person name="Grigoriev I.V."/>
            <person name="Debuchy R."/>
            <person name="Gladieux P."/>
            <person name="Hiltunen Thoren M."/>
            <person name="Johannesson H."/>
        </authorList>
    </citation>
    <scope>NUCLEOTIDE SEQUENCE</scope>
    <source>
        <strain evidence="2">CBS 232.78</strain>
    </source>
</reference>
<sequence>MRFTSVILAGVFAAVASAIDQTAASTSAAPAPTVSQDPQQAAITRCLSACNPGDVNCTSKCIAVPNPDVSQVEATNQCVGNCTQGNGSAGETLAYENCVSACIGKHFYTASVGTPDPSGVANKDAAAGGTGVATFQVGKATGTGTRTLSGFETGTETATSSSSSGAATALHVAGSVVGALGFLTALLAI</sequence>
<gene>
    <name evidence="2" type="ORF">B0H63DRAFT_444480</name>
</gene>
<dbReference type="EMBL" id="JAULSW010000001">
    <property type="protein sequence ID" value="KAK3394312.1"/>
    <property type="molecule type" value="Genomic_DNA"/>
</dbReference>
<accession>A0AAE0U840</accession>
<comment type="caution">
    <text evidence="2">The sequence shown here is derived from an EMBL/GenBank/DDBJ whole genome shotgun (WGS) entry which is preliminary data.</text>
</comment>
<feature type="chain" id="PRO_5042253794" evidence="1">
    <location>
        <begin position="19"/>
        <end position="189"/>
    </location>
</feature>
<evidence type="ECO:0000313" key="3">
    <source>
        <dbReference type="Proteomes" id="UP001285441"/>
    </source>
</evidence>
<evidence type="ECO:0000256" key="1">
    <source>
        <dbReference type="SAM" id="SignalP"/>
    </source>
</evidence>
<protein>
    <submittedName>
        <fullName evidence="2">Uncharacterized protein</fullName>
    </submittedName>
</protein>
<organism evidence="2 3">
    <name type="scientific">Podospora didyma</name>
    <dbReference type="NCBI Taxonomy" id="330526"/>
    <lineage>
        <taxon>Eukaryota</taxon>
        <taxon>Fungi</taxon>
        <taxon>Dikarya</taxon>
        <taxon>Ascomycota</taxon>
        <taxon>Pezizomycotina</taxon>
        <taxon>Sordariomycetes</taxon>
        <taxon>Sordariomycetidae</taxon>
        <taxon>Sordariales</taxon>
        <taxon>Podosporaceae</taxon>
        <taxon>Podospora</taxon>
    </lineage>
</organism>
<feature type="signal peptide" evidence="1">
    <location>
        <begin position="1"/>
        <end position="18"/>
    </location>
</feature>
<proteinExistence type="predicted"/>
<keyword evidence="1" id="KW-0732">Signal</keyword>
<keyword evidence="3" id="KW-1185">Reference proteome</keyword>